<organism evidence="1 2">
    <name type="scientific">Methanosarcina barkeri 3</name>
    <dbReference type="NCBI Taxonomy" id="1434107"/>
    <lineage>
        <taxon>Archaea</taxon>
        <taxon>Methanobacteriati</taxon>
        <taxon>Methanobacteriota</taxon>
        <taxon>Stenosarchaea group</taxon>
        <taxon>Methanomicrobia</taxon>
        <taxon>Methanosarcinales</taxon>
        <taxon>Methanosarcinaceae</taxon>
        <taxon>Methanosarcina</taxon>
    </lineage>
</organism>
<protein>
    <submittedName>
        <fullName evidence="1">Uncharacterized protein</fullName>
    </submittedName>
</protein>
<dbReference type="KEGG" id="mbak:MSBR3_1570"/>
<dbReference type="EMBL" id="CP009517">
    <property type="protein sequence ID" value="AKB82148.1"/>
    <property type="molecule type" value="Genomic_DNA"/>
</dbReference>
<keyword evidence="2" id="KW-1185">Reference proteome</keyword>
<dbReference type="HOGENOM" id="CLU_1648315_0_0_2"/>
<dbReference type="GeneID" id="24789111"/>
<dbReference type="Proteomes" id="UP000033066">
    <property type="component" value="Chromosome"/>
</dbReference>
<dbReference type="PATRIC" id="fig|1434107.4.peg.2039"/>
<dbReference type="RefSeq" id="WP_048107533.1">
    <property type="nucleotide sequence ID" value="NZ_CP009517.1"/>
</dbReference>
<gene>
    <name evidence="1" type="ORF">MSBR3_1570</name>
</gene>
<name>A0A0E3SMI6_METBA</name>
<evidence type="ECO:0000313" key="2">
    <source>
        <dbReference type="Proteomes" id="UP000033066"/>
    </source>
</evidence>
<dbReference type="AlphaFoldDB" id="A0A0E3SMI6"/>
<sequence length="160" mass="18864">MSFDILNLKPFNEEINTLTKVKAEFDFKLDNEIDELVENPDFKSSVLRMYKAIDENILKDLHHYLENEDVELKGAFCYYYITEMGMSQSKVCAAVGLSTHYYRELRDQHEAEWKKFAIELKNCEIQEHTAYLAYTTIWNFINIDNILVDLDLDFGLLAEE</sequence>
<dbReference type="OrthoDB" id="378333at2157"/>
<evidence type="ECO:0000313" key="1">
    <source>
        <dbReference type="EMBL" id="AKB82148.1"/>
    </source>
</evidence>
<proteinExistence type="predicted"/>
<reference evidence="1" key="1">
    <citation type="submission" date="2014-07" db="EMBL/GenBank/DDBJ databases">
        <title>Methanogenic archaea and the global carbon cycle.</title>
        <authorList>
            <person name="Henriksen J.R."/>
            <person name="Luke J."/>
            <person name="Reinhart S."/>
            <person name="Benedict M.N."/>
            <person name="Youngblut N.D."/>
            <person name="Metcalf M.E."/>
            <person name="Whitaker R.J."/>
            <person name="Metcalf W.W."/>
        </authorList>
    </citation>
    <scope>NUCLEOTIDE SEQUENCE [LARGE SCALE GENOMIC DNA]</scope>
    <source>
        <strain evidence="1">3</strain>
    </source>
</reference>
<accession>A0A0E3SMI6</accession>